<feature type="transmembrane region" description="Helical" evidence="2">
    <location>
        <begin position="42"/>
        <end position="63"/>
    </location>
</feature>
<gene>
    <name evidence="3" type="ORF">DPMN_163224</name>
</gene>
<dbReference type="Proteomes" id="UP000828390">
    <property type="component" value="Unassembled WGS sequence"/>
</dbReference>
<evidence type="ECO:0000256" key="2">
    <source>
        <dbReference type="SAM" id="Phobius"/>
    </source>
</evidence>
<evidence type="ECO:0000313" key="3">
    <source>
        <dbReference type="EMBL" id="KAH3785139.1"/>
    </source>
</evidence>
<keyword evidence="2" id="KW-1133">Transmembrane helix</keyword>
<accession>A0A9D4EQS9</accession>
<protein>
    <submittedName>
        <fullName evidence="3">Uncharacterized protein</fullName>
    </submittedName>
</protein>
<keyword evidence="4" id="KW-1185">Reference proteome</keyword>
<dbReference type="AlphaFoldDB" id="A0A9D4EQS9"/>
<comment type="caution">
    <text evidence="3">The sequence shown here is derived from an EMBL/GenBank/DDBJ whole genome shotgun (WGS) entry which is preliminary data.</text>
</comment>
<sequence length="110" mass="11889">MYSTIPKAAHLSTPPLMQMKRQRTAQKGANPSEKSTDLQLEIVLLPVLLGVACTCAVVGVLVWRHNKRIHARKGGSTASLASLNVVRPMNAKPTFDPKSQFTTTPAVAIK</sequence>
<proteinExistence type="predicted"/>
<evidence type="ECO:0000256" key="1">
    <source>
        <dbReference type="SAM" id="MobiDB-lite"/>
    </source>
</evidence>
<keyword evidence="2" id="KW-0812">Transmembrane</keyword>
<organism evidence="3 4">
    <name type="scientific">Dreissena polymorpha</name>
    <name type="common">Zebra mussel</name>
    <name type="synonym">Mytilus polymorpha</name>
    <dbReference type="NCBI Taxonomy" id="45954"/>
    <lineage>
        <taxon>Eukaryota</taxon>
        <taxon>Metazoa</taxon>
        <taxon>Spiralia</taxon>
        <taxon>Lophotrochozoa</taxon>
        <taxon>Mollusca</taxon>
        <taxon>Bivalvia</taxon>
        <taxon>Autobranchia</taxon>
        <taxon>Heteroconchia</taxon>
        <taxon>Euheterodonta</taxon>
        <taxon>Imparidentia</taxon>
        <taxon>Neoheterodontei</taxon>
        <taxon>Myida</taxon>
        <taxon>Dreissenoidea</taxon>
        <taxon>Dreissenidae</taxon>
        <taxon>Dreissena</taxon>
    </lineage>
</organism>
<dbReference type="EMBL" id="JAIWYP010000008">
    <property type="protein sequence ID" value="KAH3785139.1"/>
    <property type="molecule type" value="Genomic_DNA"/>
</dbReference>
<name>A0A9D4EQS9_DREPO</name>
<keyword evidence="2" id="KW-0472">Membrane</keyword>
<feature type="region of interest" description="Disordered" evidence="1">
    <location>
        <begin position="1"/>
        <end position="34"/>
    </location>
</feature>
<reference evidence="3" key="2">
    <citation type="submission" date="2020-11" db="EMBL/GenBank/DDBJ databases">
        <authorList>
            <person name="McCartney M.A."/>
            <person name="Auch B."/>
            <person name="Kono T."/>
            <person name="Mallez S."/>
            <person name="Becker A."/>
            <person name="Gohl D.M."/>
            <person name="Silverstein K.A.T."/>
            <person name="Koren S."/>
            <person name="Bechman K.B."/>
            <person name="Herman A."/>
            <person name="Abrahante J.E."/>
            <person name="Garbe J."/>
        </authorList>
    </citation>
    <scope>NUCLEOTIDE SEQUENCE</scope>
    <source>
        <strain evidence="3">Duluth1</strain>
        <tissue evidence="3">Whole animal</tissue>
    </source>
</reference>
<reference evidence="3" key="1">
    <citation type="journal article" date="2019" name="bioRxiv">
        <title>The Genome of the Zebra Mussel, Dreissena polymorpha: A Resource for Invasive Species Research.</title>
        <authorList>
            <person name="McCartney M.A."/>
            <person name="Auch B."/>
            <person name="Kono T."/>
            <person name="Mallez S."/>
            <person name="Zhang Y."/>
            <person name="Obille A."/>
            <person name="Becker A."/>
            <person name="Abrahante J.E."/>
            <person name="Garbe J."/>
            <person name="Badalamenti J.P."/>
            <person name="Herman A."/>
            <person name="Mangelson H."/>
            <person name="Liachko I."/>
            <person name="Sullivan S."/>
            <person name="Sone E.D."/>
            <person name="Koren S."/>
            <person name="Silverstein K.A.T."/>
            <person name="Beckman K.B."/>
            <person name="Gohl D.M."/>
        </authorList>
    </citation>
    <scope>NUCLEOTIDE SEQUENCE</scope>
    <source>
        <strain evidence="3">Duluth1</strain>
        <tissue evidence="3">Whole animal</tissue>
    </source>
</reference>
<evidence type="ECO:0000313" key="4">
    <source>
        <dbReference type="Proteomes" id="UP000828390"/>
    </source>
</evidence>